<protein>
    <submittedName>
        <fullName evidence="1">Uncharacterized protein</fullName>
    </submittedName>
</protein>
<accession>A0A645A7F7</accession>
<gene>
    <name evidence="1" type="ORF">SDC9_94945</name>
</gene>
<comment type="caution">
    <text evidence="1">The sequence shown here is derived from an EMBL/GenBank/DDBJ whole genome shotgun (WGS) entry which is preliminary data.</text>
</comment>
<organism evidence="1">
    <name type="scientific">bioreactor metagenome</name>
    <dbReference type="NCBI Taxonomy" id="1076179"/>
    <lineage>
        <taxon>unclassified sequences</taxon>
        <taxon>metagenomes</taxon>
        <taxon>ecological metagenomes</taxon>
    </lineage>
</organism>
<proteinExistence type="predicted"/>
<sequence length="51" mass="5514">MLQEVSSGTATRVSTAQRGLLAAGELDLRAPLAWDIYGDHFRLEVSPLCTP</sequence>
<reference evidence="1" key="1">
    <citation type="submission" date="2019-08" db="EMBL/GenBank/DDBJ databases">
        <authorList>
            <person name="Kucharzyk K."/>
            <person name="Murdoch R.W."/>
            <person name="Higgins S."/>
            <person name="Loffler F."/>
        </authorList>
    </citation>
    <scope>NUCLEOTIDE SEQUENCE</scope>
</reference>
<evidence type="ECO:0000313" key="1">
    <source>
        <dbReference type="EMBL" id="MPM48221.1"/>
    </source>
</evidence>
<dbReference type="AlphaFoldDB" id="A0A645A7F7"/>
<dbReference type="EMBL" id="VSSQ01012003">
    <property type="protein sequence ID" value="MPM48221.1"/>
    <property type="molecule type" value="Genomic_DNA"/>
</dbReference>
<dbReference type="Gene3D" id="1.20.141.10">
    <property type="entry name" value="Chitosanase, subunit A, domain 1"/>
    <property type="match status" value="1"/>
</dbReference>
<name>A0A645A7F7_9ZZZZ</name>